<reference evidence="2 3" key="1">
    <citation type="submission" date="2017-12" db="EMBL/GenBank/DDBJ databases">
        <title>Sequencing, de novo assembly and annotation of complete genome of a new Thraustochytrid species, strain FCC1311.</title>
        <authorList>
            <person name="Sedici K."/>
            <person name="Godart F."/>
            <person name="Aiese Cigliano R."/>
            <person name="Sanseverino W."/>
            <person name="Barakat M."/>
            <person name="Ortet P."/>
            <person name="Marechal E."/>
            <person name="Cagnac O."/>
            <person name="Amato A."/>
        </authorList>
    </citation>
    <scope>NUCLEOTIDE SEQUENCE [LARGE SCALE GENOMIC DNA]</scope>
</reference>
<dbReference type="InParanoid" id="A0A2R5GWI3"/>
<accession>A0A2R5GWI3</accession>
<keyword evidence="3" id="KW-1185">Reference proteome</keyword>
<evidence type="ECO:0000256" key="1">
    <source>
        <dbReference type="SAM" id="MobiDB-lite"/>
    </source>
</evidence>
<feature type="compositionally biased region" description="Low complexity" evidence="1">
    <location>
        <begin position="496"/>
        <end position="506"/>
    </location>
</feature>
<feature type="compositionally biased region" description="Pro residues" evidence="1">
    <location>
        <begin position="507"/>
        <end position="516"/>
    </location>
</feature>
<dbReference type="EMBL" id="BEYU01000139">
    <property type="protein sequence ID" value="GBG33023.1"/>
    <property type="molecule type" value="Genomic_DNA"/>
</dbReference>
<evidence type="ECO:0000313" key="2">
    <source>
        <dbReference type="EMBL" id="GBG33023.1"/>
    </source>
</evidence>
<gene>
    <name evidence="2" type="ORF">FCC1311_092472</name>
</gene>
<protein>
    <submittedName>
        <fullName evidence="2">Uncharacterized protein</fullName>
    </submittedName>
</protein>
<feature type="compositionally biased region" description="Low complexity" evidence="1">
    <location>
        <begin position="409"/>
        <end position="423"/>
    </location>
</feature>
<dbReference type="AlphaFoldDB" id="A0A2R5GWI3"/>
<organism evidence="2 3">
    <name type="scientific">Hondaea fermentalgiana</name>
    <dbReference type="NCBI Taxonomy" id="2315210"/>
    <lineage>
        <taxon>Eukaryota</taxon>
        <taxon>Sar</taxon>
        <taxon>Stramenopiles</taxon>
        <taxon>Bigyra</taxon>
        <taxon>Labyrinthulomycetes</taxon>
        <taxon>Thraustochytrida</taxon>
        <taxon>Thraustochytriidae</taxon>
        <taxon>Hondaea</taxon>
    </lineage>
</organism>
<proteinExistence type="predicted"/>
<dbReference type="Proteomes" id="UP000241890">
    <property type="component" value="Unassembled WGS sequence"/>
</dbReference>
<feature type="compositionally biased region" description="Low complexity" evidence="1">
    <location>
        <begin position="471"/>
        <end position="487"/>
    </location>
</feature>
<evidence type="ECO:0000313" key="3">
    <source>
        <dbReference type="Proteomes" id="UP000241890"/>
    </source>
</evidence>
<comment type="caution">
    <text evidence="2">The sequence shown here is derived from an EMBL/GenBank/DDBJ whole genome shotgun (WGS) entry which is preliminary data.</text>
</comment>
<sequence>MAGSQFVEHALDLADTDGEAAEWVRKAETEAWGLQRTEEALHDLHDSLRINHGKTYSYFLNAAPILLRENVLHKAILSGLRSEEPSIVDPSANLLCDLVSQRRVAKKVLQDSELVDALVTALTQWHESVCLDCGDPVSALDVLVRSIGSLADMDVEERRYNKEASVSALDSHVESLVPVLNKLASLVESGRKDLRASIMGTGPGSFQVQGSFRVGGSGGHRGSGADRISHADSIRLEIWYQDLGFALARLSEKLIRMHPEIAPSLVPTFTALARGLGTHDLYSRLQDRDWEEVLLTAPTLDLGLEIFKNIPDTQRQAPDTVPNLDWMYMQRVRPSFEEVRKSGWMQFIRRLEKAEEYLDPFMSIIAAGIIGFCWGALRTLVALRGVSDPATITERPPPSWLDAYRTGTPVAQPPSSNVVVPPSAAAPPPSVGGPGAPSYDVRPNAPSPTAHSVPGYPGGPGPAPGAGPAFGGSAPPQAGFGPGQHAPSPQTIAPNGGQPHMGAPGPGAHPSPPPPSQMGSQSAYLPGTGASSNNWKRAMAMRYGRVAATGSMILVGLHEASKIASSTVWLEEGSNQLLLSGVKVLADVGAMLFVFFNAPYSFVPTTLTMLLSQDFDFSDRVLLESSWGFPGGGGGRGGDEHSV</sequence>
<feature type="region of interest" description="Disordered" evidence="1">
    <location>
        <begin position="389"/>
        <end position="529"/>
    </location>
</feature>
<name>A0A2R5GWI3_9STRA</name>